<protein>
    <submittedName>
        <fullName evidence="1">Uncharacterized protein</fullName>
    </submittedName>
</protein>
<dbReference type="KEGG" id="msaa:QYS49_32425"/>
<name>A0AA51NBD4_9BACT</name>
<reference evidence="1 2" key="1">
    <citation type="submission" date="2023-08" db="EMBL/GenBank/DDBJ databases">
        <title>Comparative genomics and taxonomic characterization of three novel marine species of genus Marivirga.</title>
        <authorList>
            <person name="Muhammad N."/>
            <person name="Kim S.-G."/>
        </authorList>
    </citation>
    <scope>NUCLEOTIDE SEQUENCE [LARGE SCALE GENOMIC DNA]</scope>
    <source>
        <strain evidence="1 2">BDSF4-3</strain>
    </source>
</reference>
<accession>A0AA51NBD4</accession>
<keyword evidence="2" id="KW-1185">Reference proteome</keyword>
<evidence type="ECO:0000313" key="2">
    <source>
        <dbReference type="Proteomes" id="UP001230496"/>
    </source>
</evidence>
<proteinExistence type="predicted"/>
<dbReference type="RefSeq" id="WP_308349949.1">
    <property type="nucleotide sequence ID" value="NZ_CP129971.1"/>
</dbReference>
<gene>
    <name evidence="1" type="ORF">QYS49_32425</name>
</gene>
<sequence length="86" mass="10243">MNQNLQRKIKKQIHDTFAIKIDPKPNKITVVQSKFRISKKLMAEASKKVIPIMKEYLQGKGEYEKRELKEFAQIELEKEFEEFMKG</sequence>
<evidence type="ECO:0000313" key="1">
    <source>
        <dbReference type="EMBL" id="WMN12102.1"/>
    </source>
</evidence>
<organism evidence="1 2">
    <name type="scientific">Marivirga salinarum</name>
    <dbReference type="NCBI Taxonomy" id="3059078"/>
    <lineage>
        <taxon>Bacteria</taxon>
        <taxon>Pseudomonadati</taxon>
        <taxon>Bacteroidota</taxon>
        <taxon>Cytophagia</taxon>
        <taxon>Cytophagales</taxon>
        <taxon>Marivirgaceae</taxon>
        <taxon>Marivirga</taxon>
    </lineage>
</organism>
<dbReference type="Proteomes" id="UP001230496">
    <property type="component" value="Chromosome"/>
</dbReference>
<dbReference type="EMBL" id="CP129971">
    <property type="protein sequence ID" value="WMN12102.1"/>
    <property type="molecule type" value="Genomic_DNA"/>
</dbReference>
<dbReference type="AlphaFoldDB" id="A0AA51NBD4"/>